<evidence type="ECO:0000313" key="1">
    <source>
        <dbReference type="EMBL" id="NBE55176.1"/>
    </source>
</evidence>
<dbReference type="InterPro" id="IPR038056">
    <property type="entry name" value="YjbR-like_sf"/>
</dbReference>
<dbReference type="AlphaFoldDB" id="A0A964XPE9"/>
<comment type="caution">
    <text evidence="1">The sequence shown here is derived from an EMBL/GenBank/DDBJ whole genome shotgun (WGS) entry which is preliminary data.</text>
</comment>
<accession>A0A964XPE9</accession>
<dbReference type="OrthoDB" id="3194910at2"/>
<keyword evidence="2" id="KW-1185">Reference proteome</keyword>
<dbReference type="SUPFAM" id="SSF142906">
    <property type="entry name" value="YjbR-like"/>
    <property type="match status" value="1"/>
</dbReference>
<dbReference type="InterPro" id="IPR007351">
    <property type="entry name" value="YjbR"/>
</dbReference>
<gene>
    <name evidence="1" type="ORF">GUY60_27880</name>
</gene>
<proteinExistence type="predicted"/>
<organism evidence="1 2">
    <name type="scientific">Streptomyces boluensis</name>
    <dbReference type="NCBI Taxonomy" id="1775135"/>
    <lineage>
        <taxon>Bacteria</taxon>
        <taxon>Bacillati</taxon>
        <taxon>Actinomycetota</taxon>
        <taxon>Actinomycetes</taxon>
        <taxon>Kitasatosporales</taxon>
        <taxon>Streptomycetaceae</taxon>
        <taxon>Streptomyces</taxon>
    </lineage>
</organism>
<protein>
    <submittedName>
        <fullName evidence="1">MmcQ/YjbR family DNA-binding protein</fullName>
    </submittedName>
</protein>
<dbReference type="GO" id="GO:0003677">
    <property type="term" value="F:DNA binding"/>
    <property type="evidence" value="ECO:0007669"/>
    <property type="project" value="UniProtKB-KW"/>
</dbReference>
<dbReference type="Proteomes" id="UP000598297">
    <property type="component" value="Unassembled WGS sequence"/>
</dbReference>
<dbReference type="Pfam" id="PF04237">
    <property type="entry name" value="YjbR"/>
    <property type="match status" value="1"/>
</dbReference>
<dbReference type="RefSeq" id="WP_161702689.1">
    <property type="nucleotide sequence ID" value="NZ_JAAAHS010000291.1"/>
</dbReference>
<name>A0A964XPE9_9ACTN</name>
<dbReference type="PANTHER" id="PTHR35145">
    <property type="entry name" value="CYTOPLASMIC PROTEIN-RELATED"/>
    <property type="match status" value="1"/>
</dbReference>
<evidence type="ECO:0000313" key="2">
    <source>
        <dbReference type="Proteomes" id="UP000598297"/>
    </source>
</evidence>
<sequence length="120" mass="13296">MKAAGLREFCLSFNAATEEFPFPSAPGLSTFKVLGKIFALTALEESPLTVSLKAEPEIAVRQREDHPGVIVPGYHLNKRHWNTVTVGQLPVRTVRELVEDSYDLVVAGLPKAERLRLDRA</sequence>
<reference evidence="1" key="1">
    <citation type="submission" date="2020-01" db="EMBL/GenBank/DDBJ databases">
        <title>Whole-genome analyses of novel actinobacteria.</title>
        <authorList>
            <person name="Sahin N."/>
        </authorList>
    </citation>
    <scope>NUCLEOTIDE SEQUENCE</scope>
    <source>
        <strain evidence="1">YC537</strain>
    </source>
</reference>
<dbReference type="PANTHER" id="PTHR35145:SF1">
    <property type="entry name" value="CYTOPLASMIC PROTEIN"/>
    <property type="match status" value="1"/>
</dbReference>
<dbReference type="Gene3D" id="3.90.1150.30">
    <property type="match status" value="1"/>
</dbReference>
<dbReference type="EMBL" id="JAAAHS010000291">
    <property type="protein sequence ID" value="NBE55176.1"/>
    <property type="molecule type" value="Genomic_DNA"/>
</dbReference>
<dbReference type="InterPro" id="IPR058532">
    <property type="entry name" value="YjbR/MT2646/Rv2570-like"/>
</dbReference>
<keyword evidence="1" id="KW-0238">DNA-binding</keyword>